<evidence type="ECO:0000313" key="2">
    <source>
        <dbReference type="Proteomes" id="UP001177120"/>
    </source>
</evidence>
<gene>
    <name evidence="1" type="ORF">JQC72_06620</name>
</gene>
<dbReference type="EMBL" id="JAFHAP010000007">
    <property type="protein sequence ID" value="MBN2909195.1"/>
    <property type="molecule type" value="Genomic_DNA"/>
</dbReference>
<keyword evidence="2" id="KW-1185">Reference proteome</keyword>
<sequence>MKRTTDTEAKIVELISAKVGYNNPGKKGDKLIIYTERKACPGCQGQNRQYINPDGSTRDEPYFGVIDQFSKRHPNIEVIVYDGEGRKLVLMGGKPVTTP</sequence>
<accession>A0ABS2WIS4</accession>
<dbReference type="Proteomes" id="UP001177120">
    <property type="component" value="Unassembled WGS sequence"/>
</dbReference>
<proteinExistence type="predicted"/>
<organism evidence="1 2">
    <name type="scientific">Polycladomyces zharkentensis</name>
    <dbReference type="NCBI Taxonomy" id="2807616"/>
    <lineage>
        <taxon>Bacteria</taxon>
        <taxon>Bacillati</taxon>
        <taxon>Bacillota</taxon>
        <taxon>Bacilli</taxon>
        <taxon>Bacillales</taxon>
        <taxon>Thermoactinomycetaceae</taxon>
        <taxon>Polycladomyces</taxon>
    </lineage>
</organism>
<reference evidence="1" key="1">
    <citation type="journal article" date="2024" name="Int. J. Syst. Evol. Microbiol.">
        <title>Polycladomyces zharkentensis sp. nov., a novel thermophilic cellulose- and starch-degrading member of the Bacillota from a geothermal aquifer in Kazakhstan.</title>
        <authorList>
            <person name="Mashzhan A."/>
            <person name="Kistaubayeva A."/>
            <person name="Javier-Lopez R."/>
            <person name="Bissenova U."/>
            <person name="Bissenbay A."/>
            <person name="Birkeland N.K."/>
        </authorList>
    </citation>
    <scope>NUCLEOTIDE SEQUENCE</scope>
    <source>
        <strain evidence="1">ZKZ2T</strain>
    </source>
</reference>
<protein>
    <submittedName>
        <fullName evidence="1">Uncharacterized protein</fullName>
    </submittedName>
</protein>
<name>A0ABS2WIS4_9BACL</name>
<comment type="caution">
    <text evidence="1">The sequence shown here is derived from an EMBL/GenBank/DDBJ whole genome shotgun (WGS) entry which is preliminary data.</text>
</comment>
<evidence type="ECO:0000313" key="1">
    <source>
        <dbReference type="EMBL" id="MBN2909195.1"/>
    </source>
</evidence>